<dbReference type="NCBIfam" id="TIGR01494">
    <property type="entry name" value="ATPase_P-type"/>
    <property type="match status" value="2"/>
</dbReference>
<comment type="similarity">
    <text evidence="3 17">Belongs to the cation transport ATPase (P-type) (TC 3.A.3) family. Type IV subfamily.</text>
</comment>
<keyword evidence="5 16" id="KW-0479">Metal-binding</keyword>
<evidence type="ECO:0000256" key="10">
    <source>
        <dbReference type="ARBA" id="ARBA00022989"/>
    </source>
</evidence>
<comment type="caution">
    <text evidence="21">The sequence shown here is derived from an EMBL/GenBank/DDBJ whole genome shotgun (WGS) entry which is preliminary data.</text>
</comment>
<dbReference type="Pfam" id="PF00702">
    <property type="entry name" value="Hydrolase"/>
    <property type="match status" value="1"/>
</dbReference>
<evidence type="ECO:0000256" key="11">
    <source>
        <dbReference type="ARBA" id="ARBA00023136"/>
    </source>
</evidence>
<dbReference type="GO" id="GO:0006892">
    <property type="term" value="P:post-Golgi vesicle-mediated transport"/>
    <property type="evidence" value="ECO:0007669"/>
    <property type="project" value="TreeGrafter"/>
</dbReference>
<dbReference type="NCBIfam" id="TIGR01652">
    <property type="entry name" value="ATPase-Plipid"/>
    <property type="match status" value="1"/>
</dbReference>
<dbReference type="GO" id="GO:0000287">
    <property type="term" value="F:magnesium ion binding"/>
    <property type="evidence" value="ECO:0007669"/>
    <property type="project" value="UniProtKB-UniRule"/>
</dbReference>
<dbReference type="PRINTS" id="PR00119">
    <property type="entry name" value="CATATPASE"/>
</dbReference>
<comment type="subcellular location">
    <subcellularLocation>
        <location evidence="2">Endomembrane system</location>
    </subcellularLocation>
    <subcellularLocation>
        <location evidence="1 17">Membrane</location>
        <topology evidence="1 17">Multi-pass membrane protein</topology>
    </subcellularLocation>
</comment>
<dbReference type="FunFam" id="3.40.50.1000:FF:000172">
    <property type="entry name" value="Phospholipid-transporting ATPase"/>
    <property type="match status" value="1"/>
</dbReference>
<dbReference type="InterPro" id="IPR059000">
    <property type="entry name" value="ATPase_P-type_domA"/>
</dbReference>
<feature type="domain" description="P-type ATPase A" evidence="19">
    <location>
        <begin position="103"/>
        <end position="184"/>
    </location>
</feature>
<feature type="compositionally biased region" description="Polar residues" evidence="18">
    <location>
        <begin position="1235"/>
        <end position="1247"/>
    </location>
</feature>
<feature type="transmembrane region" description="Helical" evidence="17">
    <location>
        <begin position="302"/>
        <end position="322"/>
    </location>
</feature>
<dbReference type="AlphaFoldDB" id="A0A0G2F5Y6"/>
<evidence type="ECO:0000256" key="17">
    <source>
        <dbReference type="RuleBase" id="RU362033"/>
    </source>
</evidence>
<dbReference type="Gene3D" id="3.40.50.1000">
    <property type="entry name" value="HAD superfamily/HAD-like"/>
    <property type="match status" value="1"/>
</dbReference>
<feature type="binding site" evidence="15">
    <location>
        <position position="817"/>
    </location>
    <ligand>
        <name>ATP</name>
        <dbReference type="ChEBI" id="CHEBI:30616"/>
    </ligand>
</feature>
<dbReference type="PANTHER" id="PTHR24092">
    <property type="entry name" value="PROBABLE PHOSPHOLIPID-TRANSPORTING ATPASE"/>
    <property type="match status" value="1"/>
</dbReference>
<evidence type="ECO:0000256" key="14">
    <source>
        <dbReference type="PIRSR" id="PIRSR606539-1"/>
    </source>
</evidence>
<comment type="catalytic activity">
    <reaction evidence="13">
        <text>a 1,2-diacyl-sn-glycero-3-phosphoethanolamine(out) + ATP + H2O = a 1,2-diacyl-sn-glycero-3-phosphoethanolamine(in) + ADP + phosphate + H(+)</text>
        <dbReference type="Rhea" id="RHEA:66132"/>
        <dbReference type="ChEBI" id="CHEBI:15377"/>
        <dbReference type="ChEBI" id="CHEBI:15378"/>
        <dbReference type="ChEBI" id="CHEBI:30616"/>
        <dbReference type="ChEBI" id="CHEBI:43474"/>
        <dbReference type="ChEBI" id="CHEBI:64612"/>
        <dbReference type="ChEBI" id="CHEBI:456216"/>
    </reaction>
    <physiologicalReaction direction="left-to-right" evidence="13">
        <dbReference type="Rhea" id="RHEA:66133"/>
    </physiologicalReaction>
</comment>
<feature type="binding site" evidence="15">
    <location>
        <position position="848"/>
    </location>
    <ligand>
        <name>ATP</name>
        <dbReference type="ChEBI" id="CHEBI:30616"/>
    </ligand>
</feature>
<organism evidence="21 22">
    <name type="scientific">Diaporthe ampelina</name>
    <dbReference type="NCBI Taxonomy" id="1214573"/>
    <lineage>
        <taxon>Eukaryota</taxon>
        <taxon>Fungi</taxon>
        <taxon>Dikarya</taxon>
        <taxon>Ascomycota</taxon>
        <taxon>Pezizomycotina</taxon>
        <taxon>Sordariomycetes</taxon>
        <taxon>Sordariomycetidae</taxon>
        <taxon>Diaporthales</taxon>
        <taxon>Diaporthaceae</taxon>
        <taxon>Diaporthe</taxon>
    </lineage>
</organism>
<dbReference type="GO" id="GO:0005886">
    <property type="term" value="C:plasma membrane"/>
    <property type="evidence" value="ECO:0007669"/>
    <property type="project" value="TreeGrafter"/>
</dbReference>
<evidence type="ECO:0000256" key="16">
    <source>
        <dbReference type="PIRSR" id="PIRSR606539-3"/>
    </source>
</evidence>
<feature type="binding site" evidence="16">
    <location>
        <position position="369"/>
    </location>
    <ligand>
        <name>Mg(2+)</name>
        <dbReference type="ChEBI" id="CHEBI:18420"/>
    </ligand>
</feature>
<evidence type="ECO:0000313" key="21">
    <source>
        <dbReference type="EMBL" id="KKY30157.1"/>
    </source>
</evidence>
<dbReference type="InterPro" id="IPR023299">
    <property type="entry name" value="ATPase_P-typ_cyto_dom_N"/>
</dbReference>
<evidence type="ECO:0000256" key="3">
    <source>
        <dbReference type="ARBA" id="ARBA00008109"/>
    </source>
</evidence>
<dbReference type="SUPFAM" id="SSF81665">
    <property type="entry name" value="Calcium ATPase, transmembrane domain M"/>
    <property type="match status" value="1"/>
</dbReference>
<dbReference type="GO" id="GO:0005524">
    <property type="term" value="F:ATP binding"/>
    <property type="evidence" value="ECO:0007669"/>
    <property type="project" value="UniProtKB-UniRule"/>
</dbReference>
<keyword evidence="7 15" id="KW-0067">ATP-binding</keyword>
<keyword evidence="6 15" id="KW-0547">Nucleotide-binding</keyword>
<feature type="transmembrane region" description="Helical" evidence="17">
    <location>
        <begin position="934"/>
        <end position="954"/>
    </location>
</feature>
<keyword evidence="9 17" id="KW-1278">Translocase</keyword>
<comment type="catalytic activity">
    <reaction evidence="12 17">
        <text>ATP + H2O + phospholipidSide 1 = ADP + phosphate + phospholipidSide 2.</text>
        <dbReference type="EC" id="7.6.2.1"/>
    </reaction>
</comment>
<dbReference type="SUPFAM" id="SSF81653">
    <property type="entry name" value="Calcium ATPase, transduction domain A"/>
    <property type="match status" value="1"/>
</dbReference>
<evidence type="ECO:0000256" key="15">
    <source>
        <dbReference type="PIRSR" id="PIRSR606539-2"/>
    </source>
</evidence>
<dbReference type="InterPro" id="IPR006539">
    <property type="entry name" value="P-type_ATPase_IV"/>
</dbReference>
<dbReference type="InterPro" id="IPR018303">
    <property type="entry name" value="ATPase_P-typ_P_site"/>
</dbReference>
<feature type="transmembrane region" description="Helical" evidence="17">
    <location>
        <begin position="1092"/>
        <end position="1111"/>
    </location>
</feature>
<feature type="region of interest" description="Disordered" evidence="18">
    <location>
        <begin position="76"/>
        <end position="100"/>
    </location>
</feature>
<dbReference type="EC" id="7.6.2.1" evidence="17"/>
<gene>
    <name evidence="21" type="ORF">UCDDA912_g09882</name>
</gene>
<dbReference type="GO" id="GO:0005802">
    <property type="term" value="C:trans-Golgi network"/>
    <property type="evidence" value="ECO:0007669"/>
    <property type="project" value="TreeGrafter"/>
</dbReference>
<evidence type="ECO:0000256" key="9">
    <source>
        <dbReference type="ARBA" id="ARBA00022967"/>
    </source>
</evidence>
<feature type="binding site" evidence="15">
    <location>
        <position position="731"/>
    </location>
    <ligand>
        <name>ATP</name>
        <dbReference type="ChEBI" id="CHEBI:30616"/>
    </ligand>
</feature>
<dbReference type="SFLD" id="SFLDS00003">
    <property type="entry name" value="Haloacid_Dehalogenase"/>
    <property type="match status" value="1"/>
</dbReference>
<feature type="region of interest" description="Disordered" evidence="18">
    <location>
        <begin position="1146"/>
        <end position="1167"/>
    </location>
</feature>
<dbReference type="GO" id="GO:0032456">
    <property type="term" value="P:endocytic recycling"/>
    <property type="evidence" value="ECO:0007669"/>
    <property type="project" value="TreeGrafter"/>
</dbReference>
<feature type="binding site" evidence="15">
    <location>
        <position position="649"/>
    </location>
    <ligand>
        <name>ATP</name>
        <dbReference type="ChEBI" id="CHEBI:30616"/>
    </ligand>
</feature>
<evidence type="ECO:0000256" key="8">
    <source>
        <dbReference type="ARBA" id="ARBA00022842"/>
    </source>
</evidence>
<dbReference type="SUPFAM" id="SSF56784">
    <property type="entry name" value="HAD-like"/>
    <property type="match status" value="1"/>
</dbReference>
<feature type="binding site" evidence="15">
    <location>
        <position position="730"/>
    </location>
    <ligand>
        <name>ATP</name>
        <dbReference type="ChEBI" id="CHEBI:30616"/>
    </ligand>
</feature>
<dbReference type="Gene3D" id="3.40.1110.10">
    <property type="entry name" value="Calcium-transporting ATPase, cytoplasmic domain N"/>
    <property type="match status" value="2"/>
</dbReference>
<feature type="binding site" evidence="16">
    <location>
        <position position="848"/>
    </location>
    <ligand>
        <name>Mg(2+)</name>
        <dbReference type="ChEBI" id="CHEBI:18420"/>
    </ligand>
</feature>
<name>A0A0G2F5Y6_9PEZI</name>
<evidence type="ECO:0000256" key="5">
    <source>
        <dbReference type="ARBA" id="ARBA00022723"/>
    </source>
</evidence>
<evidence type="ECO:0000256" key="12">
    <source>
        <dbReference type="ARBA" id="ARBA00034036"/>
    </source>
</evidence>
<feature type="transmembrane region" description="Helical" evidence="17">
    <location>
        <begin position="984"/>
        <end position="1011"/>
    </location>
</feature>
<evidence type="ECO:0000259" key="20">
    <source>
        <dbReference type="Pfam" id="PF16212"/>
    </source>
</evidence>
<dbReference type="GO" id="GO:0140326">
    <property type="term" value="F:ATPase-coupled intramembrane lipid transporter activity"/>
    <property type="evidence" value="ECO:0007669"/>
    <property type="project" value="UniProtKB-EC"/>
</dbReference>
<dbReference type="STRING" id="1214573.A0A0G2F5Y6"/>
<dbReference type="OrthoDB" id="377733at2759"/>
<reference evidence="21 22" key="2">
    <citation type="submission" date="2015-05" db="EMBL/GenBank/DDBJ databases">
        <authorList>
            <person name="Morales-Cruz A."/>
            <person name="Amrine K.C."/>
            <person name="Cantu D."/>
        </authorList>
    </citation>
    <scope>NUCLEOTIDE SEQUENCE [LARGE SCALE GENOMIC DNA]</scope>
    <source>
        <strain evidence="21">DA912</strain>
    </source>
</reference>
<feature type="binding site" evidence="15">
    <location>
        <position position="847"/>
    </location>
    <ligand>
        <name>ATP</name>
        <dbReference type="ChEBI" id="CHEBI:30616"/>
    </ligand>
</feature>
<dbReference type="InterPro" id="IPR023214">
    <property type="entry name" value="HAD_sf"/>
</dbReference>
<evidence type="ECO:0000259" key="19">
    <source>
        <dbReference type="Pfam" id="PF00122"/>
    </source>
</evidence>
<evidence type="ECO:0000256" key="13">
    <source>
        <dbReference type="ARBA" id="ARBA00049128"/>
    </source>
</evidence>
<keyword evidence="22" id="KW-1185">Reference proteome</keyword>
<dbReference type="InterPro" id="IPR036412">
    <property type="entry name" value="HAD-like_sf"/>
</dbReference>
<accession>A0A0G2F5Y6</accession>
<feature type="binding site" evidence="15">
    <location>
        <position position="823"/>
    </location>
    <ligand>
        <name>ATP</name>
        <dbReference type="ChEBI" id="CHEBI:30616"/>
    </ligand>
</feature>
<keyword evidence="4 17" id="KW-0812">Transmembrane</keyword>
<evidence type="ECO:0000256" key="18">
    <source>
        <dbReference type="SAM" id="MobiDB-lite"/>
    </source>
</evidence>
<feature type="binding site" evidence="15">
    <location>
        <position position="368"/>
    </location>
    <ligand>
        <name>ATP</name>
        <dbReference type="ChEBI" id="CHEBI:30616"/>
    </ligand>
</feature>
<evidence type="ECO:0000256" key="6">
    <source>
        <dbReference type="ARBA" id="ARBA00022741"/>
    </source>
</evidence>
<evidence type="ECO:0000256" key="4">
    <source>
        <dbReference type="ARBA" id="ARBA00022692"/>
    </source>
</evidence>
<reference evidence="21 22" key="1">
    <citation type="submission" date="2015-05" db="EMBL/GenBank/DDBJ databases">
        <title>Distinctive expansion of gene families associated with plant cell wall degradation and secondary metabolism in the genomes of grapevine trunk pathogens.</title>
        <authorList>
            <person name="Lawrence D.P."/>
            <person name="Travadon R."/>
            <person name="Rolshausen P.E."/>
            <person name="Baumgartner K."/>
        </authorList>
    </citation>
    <scope>NUCLEOTIDE SEQUENCE [LARGE SCALE GENOMIC DNA]</scope>
    <source>
        <strain evidence="21">DA912</strain>
    </source>
</reference>
<keyword evidence="10 17" id="KW-1133">Transmembrane helix</keyword>
<dbReference type="Gene3D" id="2.70.150.10">
    <property type="entry name" value="Calcium-transporting ATPase, cytoplasmic transduction domain A"/>
    <property type="match status" value="1"/>
</dbReference>
<feature type="transmembrane region" description="Helical" evidence="17">
    <location>
        <begin position="1017"/>
        <end position="1034"/>
    </location>
</feature>
<dbReference type="InterPro" id="IPR044492">
    <property type="entry name" value="P_typ_ATPase_HD_dom"/>
</dbReference>
<feature type="binding site" evidence="16">
    <location>
        <position position="367"/>
    </location>
    <ligand>
        <name>Mg(2+)</name>
        <dbReference type="ChEBI" id="CHEBI:18420"/>
    </ligand>
</feature>
<dbReference type="SFLD" id="SFLDG00002">
    <property type="entry name" value="C1.7:_P-type_atpase_like"/>
    <property type="match status" value="1"/>
</dbReference>
<dbReference type="InterPro" id="IPR001757">
    <property type="entry name" value="P_typ_ATPase"/>
</dbReference>
<feature type="transmembrane region" description="Helical" evidence="17">
    <location>
        <begin position="259"/>
        <end position="282"/>
    </location>
</feature>
<evidence type="ECO:0000256" key="1">
    <source>
        <dbReference type="ARBA" id="ARBA00004141"/>
    </source>
</evidence>
<keyword evidence="8 16" id="KW-0460">Magnesium</keyword>
<dbReference type="SUPFAM" id="SSF81660">
    <property type="entry name" value="Metal cation-transporting ATPase, ATP-binding domain N"/>
    <property type="match status" value="1"/>
</dbReference>
<dbReference type="EMBL" id="LCUC01000521">
    <property type="protein sequence ID" value="KKY30157.1"/>
    <property type="molecule type" value="Genomic_DNA"/>
</dbReference>
<proteinExistence type="inferred from homology"/>
<dbReference type="SFLD" id="SFLDF00027">
    <property type="entry name" value="p-type_atpase"/>
    <property type="match status" value="1"/>
</dbReference>
<feature type="active site" description="4-aspartylphosphate intermediate" evidence="14">
    <location>
        <position position="367"/>
    </location>
</feature>
<feature type="transmembrane region" description="Helical" evidence="17">
    <location>
        <begin position="901"/>
        <end position="919"/>
    </location>
</feature>
<protein>
    <recommendedName>
        <fullName evidence="17">Phospholipid-transporting ATPase</fullName>
        <ecNumber evidence="17">7.6.2.1</ecNumber>
    </recommendedName>
</protein>
<feature type="binding site" evidence="15">
    <location>
        <position position="729"/>
    </location>
    <ligand>
        <name>ATP</name>
        <dbReference type="ChEBI" id="CHEBI:30616"/>
    </ligand>
</feature>
<feature type="compositionally biased region" description="Low complexity" evidence="18">
    <location>
        <begin position="1146"/>
        <end position="1161"/>
    </location>
</feature>
<dbReference type="InterPro" id="IPR008250">
    <property type="entry name" value="ATPase_P-typ_transduc_dom_A_sf"/>
</dbReference>
<dbReference type="PROSITE" id="PS00154">
    <property type="entry name" value="ATPASE_E1_E2"/>
    <property type="match status" value="1"/>
</dbReference>
<feature type="binding site" evidence="16">
    <location>
        <position position="844"/>
    </location>
    <ligand>
        <name>Mg(2+)</name>
        <dbReference type="ChEBI" id="CHEBI:18420"/>
    </ligand>
</feature>
<feature type="binding site" evidence="15">
    <location>
        <position position="369"/>
    </location>
    <ligand>
        <name>ATP</name>
        <dbReference type="ChEBI" id="CHEBI:30616"/>
    </ligand>
</feature>
<dbReference type="GO" id="GO:0016887">
    <property type="term" value="F:ATP hydrolysis activity"/>
    <property type="evidence" value="ECO:0007669"/>
    <property type="project" value="InterPro"/>
</dbReference>
<sequence>MIPGLSTTGTYTTIGPLVAFVALSMAKEGWDDYRRYKLDKLENRTEVWVLDPSRSLLIEKRYGKLREKFRKRREDVEGEMQELDRVDERDDENPPWSQDEEVHWSKVQWEEVRVGDIIKLRRDENIPADMVLLHATGPNGIAYIETMALDGETNLKSKQACPLLTKHCGSLSALNAVQAEVVSEDPNLDLYNYEGKAVVDEEVMPLTLNQIVYRGSTLRNTNEAIGIAINTGEECKIRMNASKNVHAKAPAMQFRVNKIVILLVFVVIMLSVGCSIGNIIWVDNYERHAWYLDDGSVAFGQILIGFVIAFNTLIPLSLYVSLEIVKIGQVMLLRDIDMYDPVSDTPMVANTTTILEDLGQVSYVFSDKTGTLTENVMRFRKMSVAGTAWLHDMDIRQRKAGGEIEFQAASPDELALVEAAQDLGYLLIDRSSQSIKLEVTDETGSSTIETYEVLDVIEFSSKRKRMSIIIRKPDGRICVFVKGADNVILPRLEQSRLAMETASAVDRRASLRRSMEQEKALRKMSMHSARNSTSVARVTGSLTNRAGIFGRKSTTKRSASTQRRRSSALVDEVDAWITNRERDASGNGETHPPHQTNVARGQSIELLQSPEAMDDPYYGMADENIAMDDHEVFERCFQHLDDFASEGLRTLLYAYRYVPAEDYSQWKSIYHEATTSLVDRQERIEAAAELIEQGFELAGATAIEDKLQQGVPETIEKLRRANIKVWMLTGDKRETAINIAHSARICKPFSEVYILDSTEGDLQEKIAATLVEVGRGMIMHPVVVIDGQTLGVVEDDESLKVLFLDLVARVDSVICCRASPAQKATLVKCIRTQVPSSLTLAIGDGANDIAMIQASHVGIGISGREGLQAARISDYSIAQFRFLQKLLFVHGRWNYIRTGKYILGTFWKEIVFYIVQALYQEYNGYTGTSLYESASLAVFNTLFTSLAVILVGMFEQDIKAETLLAVPELYTLGQKNKAFNYFMYLGWSSMAVIEAVLIYYGVWGIFVAINFNEDNTLFAMGDLAFTVCVLFINIKMLVLELHNKTLVTFIGFFISVAGWFLWNLFLSAIYDLRVGPYIVRDAFIYNFGRRPTWWLTAVMSLAMVVVFELAVSAVRRIFWPGDQDLMQEAEKYAGVLDVMKEHSAEAGEAGTAATATSGDGTRASRDTAADAWLSQQHEWNGYSTQRAGRRRSRKISGDIYGAPPFMETPEERDADPLENAGPVVGSSRDNEKGKQQSVSTSAYQVGP</sequence>
<keyword evidence="11 17" id="KW-0472">Membrane</keyword>
<feature type="domain" description="P-type ATPase C-terminal" evidence="20">
    <location>
        <begin position="870"/>
        <end position="1120"/>
    </location>
</feature>
<comment type="cofactor">
    <cofactor evidence="16">
        <name>Mg(2+)</name>
        <dbReference type="ChEBI" id="CHEBI:18420"/>
    </cofactor>
</comment>
<dbReference type="Proteomes" id="UP000034680">
    <property type="component" value="Unassembled WGS sequence"/>
</dbReference>
<dbReference type="PANTHER" id="PTHR24092:SF174">
    <property type="entry name" value="PHOSPHOLIPID-TRANSPORTING ATPASE DNF3-RELATED"/>
    <property type="match status" value="1"/>
</dbReference>
<dbReference type="Pfam" id="PF00122">
    <property type="entry name" value="E1-E2_ATPase"/>
    <property type="match status" value="1"/>
</dbReference>
<evidence type="ECO:0000256" key="2">
    <source>
        <dbReference type="ARBA" id="ARBA00004308"/>
    </source>
</evidence>
<dbReference type="GO" id="GO:0045332">
    <property type="term" value="P:phospholipid translocation"/>
    <property type="evidence" value="ECO:0007669"/>
    <property type="project" value="TreeGrafter"/>
</dbReference>
<evidence type="ECO:0000313" key="22">
    <source>
        <dbReference type="Proteomes" id="UP000034680"/>
    </source>
</evidence>
<feature type="binding site" evidence="15">
    <location>
        <position position="367"/>
    </location>
    <ligand>
        <name>ATP</name>
        <dbReference type="ChEBI" id="CHEBI:30616"/>
    </ligand>
</feature>
<evidence type="ECO:0000256" key="7">
    <source>
        <dbReference type="ARBA" id="ARBA00022840"/>
    </source>
</evidence>
<feature type="region of interest" description="Disordered" evidence="18">
    <location>
        <begin position="1182"/>
        <end position="1247"/>
    </location>
</feature>
<feature type="transmembrane region" description="Helical" evidence="17">
    <location>
        <begin position="1046"/>
        <end position="1072"/>
    </location>
</feature>
<dbReference type="Pfam" id="PF13246">
    <property type="entry name" value="Cation_ATPase"/>
    <property type="match status" value="1"/>
</dbReference>
<dbReference type="InterPro" id="IPR023298">
    <property type="entry name" value="ATPase_P-typ_TM_dom_sf"/>
</dbReference>
<dbReference type="InterPro" id="IPR032630">
    <property type="entry name" value="P_typ_ATPase_c"/>
</dbReference>
<dbReference type="Pfam" id="PF16212">
    <property type="entry name" value="PhoLip_ATPase_C"/>
    <property type="match status" value="1"/>
</dbReference>